<protein>
    <submittedName>
        <fullName evidence="2">Acetyltransferase, GNAT family</fullName>
    </submittedName>
</protein>
<dbReference type="Proteomes" id="UP000005984">
    <property type="component" value="Unassembled WGS sequence"/>
</dbReference>
<dbReference type="STRING" id="525254.HMPREF0072_0510"/>
<feature type="domain" description="N-acetyltransferase" evidence="1">
    <location>
        <begin position="6"/>
        <end position="156"/>
    </location>
</feature>
<evidence type="ECO:0000313" key="2">
    <source>
        <dbReference type="EMBL" id="EEI86955.1"/>
    </source>
</evidence>
<accession>C2BDU0</accession>
<comment type="caution">
    <text evidence="2">The sequence shown here is derived from an EMBL/GenBank/DDBJ whole genome shotgun (WGS) entry which is preliminary data.</text>
</comment>
<dbReference type="GO" id="GO:0016747">
    <property type="term" value="F:acyltransferase activity, transferring groups other than amino-acyl groups"/>
    <property type="evidence" value="ECO:0007669"/>
    <property type="project" value="InterPro"/>
</dbReference>
<organism evidence="2 3">
    <name type="scientific">Anaerococcus lactolyticus ATCC 51172</name>
    <dbReference type="NCBI Taxonomy" id="525254"/>
    <lineage>
        <taxon>Bacteria</taxon>
        <taxon>Bacillati</taxon>
        <taxon>Bacillota</taxon>
        <taxon>Tissierellia</taxon>
        <taxon>Tissierellales</taxon>
        <taxon>Peptoniphilaceae</taxon>
        <taxon>Anaerococcus</taxon>
    </lineage>
</organism>
<keyword evidence="2" id="KW-0808">Transferase</keyword>
<dbReference type="AlphaFoldDB" id="C2BDU0"/>
<dbReference type="PROSITE" id="PS51186">
    <property type="entry name" value="GNAT"/>
    <property type="match status" value="1"/>
</dbReference>
<reference evidence="2 3" key="1">
    <citation type="submission" date="2008-10" db="EMBL/GenBank/DDBJ databases">
        <authorList>
            <person name="Qin X."/>
            <person name="Bachman B."/>
            <person name="Battles P."/>
            <person name="Bell A."/>
            <person name="Bess C."/>
            <person name="Bickham C."/>
            <person name="Chaboub L."/>
            <person name="Chen D."/>
            <person name="Coyle M."/>
            <person name="Deiros D.R."/>
            <person name="Dinh H."/>
            <person name="Forbes L."/>
            <person name="Fowler G."/>
            <person name="Francisco L."/>
            <person name="Fu Q."/>
            <person name="Gubbala S."/>
            <person name="Hale W."/>
            <person name="Han Y."/>
            <person name="Hemphill L."/>
            <person name="Highlander S.K."/>
            <person name="Hirani K."/>
            <person name="Hogues M."/>
            <person name="Jackson L."/>
            <person name="Jakkamsetti A."/>
            <person name="Javaid M."/>
            <person name="Jiang H."/>
            <person name="Korchina V."/>
            <person name="Kovar C."/>
            <person name="Lara F."/>
            <person name="Lee S."/>
            <person name="Mata R."/>
            <person name="Mathew T."/>
            <person name="Moen C."/>
            <person name="Morales K."/>
            <person name="Munidasa M."/>
            <person name="Nazareth L."/>
            <person name="Ngo R."/>
            <person name="Nguyen L."/>
            <person name="Okwuonu G."/>
            <person name="Ongeri F."/>
            <person name="Patil S."/>
            <person name="Petrosino J."/>
            <person name="Pham C."/>
            <person name="Pham P."/>
            <person name="Pu L.-L."/>
            <person name="Puazo M."/>
            <person name="Raj R."/>
            <person name="Reid J."/>
            <person name="Rouhana J."/>
            <person name="Saada N."/>
            <person name="Shang Y."/>
            <person name="Simmons D."/>
            <person name="Thornton R."/>
            <person name="Warren J."/>
            <person name="Weissenberger G."/>
            <person name="Zhang J."/>
            <person name="Zhang L."/>
            <person name="Zhou C."/>
            <person name="Zhu D."/>
            <person name="Muzny D."/>
            <person name="Worley K."/>
            <person name="Gibbs R."/>
        </authorList>
    </citation>
    <scope>NUCLEOTIDE SEQUENCE [LARGE SCALE GENOMIC DNA]</scope>
    <source>
        <strain evidence="2 3">ATCC 51172</strain>
    </source>
</reference>
<dbReference type="Pfam" id="PF00583">
    <property type="entry name" value="Acetyltransf_1"/>
    <property type="match status" value="1"/>
</dbReference>
<evidence type="ECO:0000313" key="3">
    <source>
        <dbReference type="Proteomes" id="UP000005984"/>
    </source>
</evidence>
<dbReference type="InterPro" id="IPR016181">
    <property type="entry name" value="Acyl_CoA_acyltransferase"/>
</dbReference>
<dbReference type="EMBL" id="ABYO01000018">
    <property type="protein sequence ID" value="EEI86955.1"/>
    <property type="molecule type" value="Genomic_DNA"/>
</dbReference>
<dbReference type="SUPFAM" id="SSF55729">
    <property type="entry name" value="Acyl-CoA N-acyltransferases (Nat)"/>
    <property type="match status" value="1"/>
</dbReference>
<dbReference type="InterPro" id="IPR000182">
    <property type="entry name" value="GNAT_dom"/>
</dbReference>
<keyword evidence="3" id="KW-1185">Reference proteome</keyword>
<name>C2BDU0_9FIRM</name>
<proteinExistence type="predicted"/>
<dbReference type="CDD" id="cd04301">
    <property type="entry name" value="NAT_SF"/>
    <property type="match status" value="1"/>
</dbReference>
<gene>
    <name evidence="2" type="ORF">HMPREF0072_0510</name>
</gene>
<dbReference type="eggNOG" id="COG0456">
    <property type="taxonomic scope" value="Bacteria"/>
</dbReference>
<sequence length="156" mass="18316">MIDGKIKIRLEEKKDYKRKFVEKVLRDLPDWFGIEEAILAYGKEARELDTYIISLNKEDLGFLIIKETSPYTIELYCLGLFAKSRGQGLGRILVDEVLNLYREKIRFCQVKTLDEGIDKHYDKTIGFYKSLGFMKMETIKEIWGEDNPCMIMIKSL</sequence>
<dbReference type="Gene3D" id="3.40.630.30">
    <property type="match status" value="1"/>
</dbReference>
<evidence type="ECO:0000259" key="1">
    <source>
        <dbReference type="PROSITE" id="PS51186"/>
    </source>
</evidence>
<dbReference type="HOGENOM" id="CLU_142044_0_0_9"/>
<dbReference type="RefSeq" id="WP_004827677.1">
    <property type="nucleotide sequence ID" value="NZ_GG666045.1"/>
</dbReference>